<reference evidence="3" key="1">
    <citation type="submission" date="2017-06" db="EMBL/GenBank/DDBJ databases">
        <title>Herbaspirillum phytohormonus sp. nov., isolated from the root nodule of Robinia pseudoacacia in lead-zinc mine.</title>
        <authorList>
            <person name="Fan M."/>
            <person name="Lin Y."/>
        </authorList>
    </citation>
    <scope>NUCLEOTIDE SEQUENCE [LARGE SCALE GENOMIC DNA]</scope>
    <source>
        <strain evidence="3">SC-089</strain>
    </source>
</reference>
<feature type="domain" description="PRISE-like Rossmann-fold" evidence="1">
    <location>
        <begin position="62"/>
        <end position="352"/>
    </location>
</feature>
<dbReference type="CDD" id="cd08948">
    <property type="entry name" value="5beta-POR_like_SDR_a"/>
    <property type="match status" value="1"/>
</dbReference>
<proteinExistence type="predicted"/>
<evidence type="ECO:0000313" key="3">
    <source>
        <dbReference type="Proteomes" id="UP000214603"/>
    </source>
</evidence>
<dbReference type="OrthoDB" id="4392084at2"/>
<dbReference type="Proteomes" id="UP000214603">
    <property type="component" value="Unassembled WGS sequence"/>
</dbReference>
<name>A0A225MEK6_9BURK</name>
<dbReference type="RefSeq" id="WP_143322888.1">
    <property type="nucleotide sequence ID" value="NZ_NJIH01000009.1"/>
</dbReference>
<dbReference type="InterPro" id="IPR055222">
    <property type="entry name" value="PRISE-like_Rossmann-fold"/>
</dbReference>
<dbReference type="PANTHER" id="PTHR32487:SF0">
    <property type="entry name" value="3-OXO-DELTA(4,5)-STEROID 5-BETA-REDUCTASE"/>
    <property type="match status" value="1"/>
</dbReference>
<sequence length="370" mass="42073">MTADKHALILGVSGIVGRALATHLVQQSDWLAVGVSRREPVLDARVRFVQLDLLDRAACEKTLSGLVETTHVFYSAFVQYENLVAEIEPNLAMVRNAVEVLDACCPNLAHIMLTQGSKWYGNHLGPYPTPAREDQLRHPFPHFYFEQQAWLSEFQHGKRWCWSAVRPHGVWGFAEGGQINMMLAIALYASILKHMGQPLHYPGKPGAFKAIYQCTEASYLAKGMAWAATSGVLVNEPLNFTNGDYIRWCDAWPHVAAWFDMPVGKVLTFDVETFMQDKEPVWADIRKKFDLKPYRMQDLTLWRSVATNMFNADWDQMSSMAKARNLGWSGVNDTYDMIWRQFDLLANDRIIPDYHGFSDGTVREPRIISA</sequence>
<protein>
    <submittedName>
        <fullName evidence="2">NAD-dependent dehydratase</fullName>
    </submittedName>
</protein>
<accession>A0A225MEK6</accession>
<dbReference type="SUPFAM" id="SSF51735">
    <property type="entry name" value="NAD(P)-binding Rossmann-fold domains"/>
    <property type="match status" value="1"/>
</dbReference>
<dbReference type="Gene3D" id="3.40.50.720">
    <property type="entry name" value="NAD(P)-binding Rossmann-like Domain"/>
    <property type="match status" value="1"/>
</dbReference>
<organism evidence="2 3">
    <name type="scientific">Candidimonas nitroreducens</name>
    <dbReference type="NCBI Taxonomy" id="683354"/>
    <lineage>
        <taxon>Bacteria</taxon>
        <taxon>Pseudomonadati</taxon>
        <taxon>Pseudomonadota</taxon>
        <taxon>Betaproteobacteria</taxon>
        <taxon>Burkholderiales</taxon>
        <taxon>Alcaligenaceae</taxon>
        <taxon>Candidimonas</taxon>
    </lineage>
</organism>
<evidence type="ECO:0000259" key="1">
    <source>
        <dbReference type="Pfam" id="PF22917"/>
    </source>
</evidence>
<dbReference type="AlphaFoldDB" id="A0A225MEK6"/>
<gene>
    <name evidence="2" type="ORF">CEY11_15810</name>
</gene>
<dbReference type="PANTHER" id="PTHR32487">
    <property type="entry name" value="3-OXO-DELTA(4,5)-STEROID 5-BETA-REDUCTASE"/>
    <property type="match status" value="1"/>
</dbReference>
<evidence type="ECO:0000313" key="2">
    <source>
        <dbReference type="EMBL" id="OWT57389.1"/>
    </source>
</evidence>
<comment type="caution">
    <text evidence="2">The sequence shown here is derived from an EMBL/GenBank/DDBJ whole genome shotgun (WGS) entry which is preliminary data.</text>
</comment>
<dbReference type="InterPro" id="IPR036291">
    <property type="entry name" value="NAD(P)-bd_dom_sf"/>
</dbReference>
<dbReference type="Pfam" id="PF22917">
    <property type="entry name" value="PRISE"/>
    <property type="match status" value="1"/>
</dbReference>
<keyword evidence="3" id="KW-1185">Reference proteome</keyword>
<dbReference type="EMBL" id="NJIH01000009">
    <property type="protein sequence ID" value="OWT57389.1"/>
    <property type="molecule type" value="Genomic_DNA"/>
</dbReference>